<proteinExistence type="predicted"/>
<keyword evidence="1" id="KW-0547">Nucleotide-binding</keyword>
<name>A0A5N5HFJ6_9ROSA</name>
<keyword evidence="4" id="KW-0346">Stress response</keyword>
<keyword evidence="3" id="KW-0143">Chaperone</keyword>
<dbReference type="OrthoDB" id="1740344at2759"/>
<dbReference type="EMBL" id="SMOL01000160">
    <property type="protein sequence ID" value="KAB2625383.1"/>
    <property type="molecule type" value="Genomic_DNA"/>
</dbReference>
<protein>
    <submittedName>
        <fullName evidence="4">Heat shock 70 kDa protein 17-like</fullName>
    </submittedName>
</protein>
<dbReference type="GO" id="GO:0030968">
    <property type="term" value="P:endoplasmic reticulum unfolded protein response"/>
    <property type="evidence" value="ECO:0007669"/>
    <property type="project" value="TreeGrafter"/>
</dbReference>
<gene>
    <name evidence="4" type="ORF">D8674_017043</name>
</gene>
<dbReference type="Proteomes" id="UP000327157">
    <property type="component" value="Chromosome 16"/>
</dbReference>
<keyword evidence="5" id="KW-1185">Reference proteome</keyword>
<organism evidence="4 5">
    <name type="scientific">Pyrus ussuriensis x Pyrus communis</name>
    <dbReference type="NCBI Taxonomy" id="2448454"/>
    <lineage>
        <taxon>Eukaryota</taxon>
        <taxon>Viridiplantae</taxon>
        <taxon>Streptophyta</taxon>
        <taxon>Embryophyta</taxon>
        <taxon>Tracheophyta</taxon>
        <taxon>Spermatophyta</taxon>
        <taxon>Magnoliopsida</taxon>
        <taxon>eudicotyledons</taxon>
        <taxon>Gunneridae</taxon>
        <taxon>Pentapetalae</taxon>
        <taxon>rosids</taxon>
        <taxon>fabids</taxon>
        <taxon>Rosales</taxon>
        <taxon>Rosaceae</taxon>
        <taxon>Amygdaloideae</taxon>
        <taxon>Maleae</taxon>
        <taxon>Pyrus</taxon>
    </lineage>
</organism>
<dbReference type="AlphaFoldDB" id="A0A5N5HFJ6"/>
<comment type="caution">
    <text evidence="4">The sequence shown here is derived from an EMBL/GenBank/DDBJ whole genome shotgun (WGS) entry which is preliminary data.</text>
</comment>
<dbReference type="Gene3D" id="1.20.1270.10">
    <property type="match status" value="1"/>
</dbReference>
<accession>A0A5N5HFJ6</accession>
<dbReference type="PANTHER" id="PTHR45639:SF3">
    <property type="entry name" value="HYPOXIA UP-REGULATED PROTEIN 1"/>
    <property type="match status" value="1"/>
</dbReference>
<evidence type="ECO:0000313" key="5">
    <source>
        <dbReference type="Proteomes" id="UP000327157"/>
    </source>
</evidence>
<evidence type="ECO:0000256" key="3">
    <source>
        <dbReference type="ARBA" id="ARBA00023186"/>
    </source>
</evidence>
<reference evidence="5" key="2">
    <citation type="submission" date="2019-10" db="EMBL/GenBank/DDBJ databases">
        <title>A de novo genome assembly of a pear dwarfing rootstock.</title>
        <authorList>
            <person name="Wang F."/>
            <person name="Wang J."/>
            <person name="Li S."/>
            <person name="Zhang Y."/>
            <person name="Fang M."/>
            <person name="Ma L."/>
            <person name="Zhao Y."/>
            <person name="Jiang S."/>
        </authorList>
    </citation>
    <scope>NUCLEOTIDE SEQUENCE [LARGE SCALE GENOMIC DNA]</scope>
</reference>
<evidence type="ECO:0000256" key="2">
    <source>
        <dbReference type="ARBA" id="ARBA00022840"/>
    </source>
</evidence>
<dbReference type="InterPro" id="IPR029048">
    <property type="entry name" value="HSP70_C_sf"/>
</dbReference>
<evidence type="ECO:0000313" key="4">
    <source>
        <dbReference type="EMBL" id="KAB2625383.1"/>
    </source>
</evidence>
<dbReference type="InterPro" id="IPR013126">
    <property type="entry name" value="Hsp_70_fam"/>
</dbReference>
<sequence>MEKVLNISVKYMKNAVIEVSEWVEVPKKNLSVENSTNVAPNISTETGAQNGRLETSEEFEKISTSEERQSFIGKLDEVQEWLYTDGEDATASEFQERLEMLKAIGDPIFFRCRS</sequence>
<dbReference type="GO" id="GO:0034663">
    <property type="term" value="C:endoplasmic reticulum chaperone complex"/>
    <property type="evidence" value="ECO:0007669"/>
    <property type="project" value="TreeGrafter"/>
</dbReference>
<dbReference type="GO" id="GO:0005524">
    <property type="term" value="F:ATP binding"/>
    <property type="evidence" value="ECO:0007669"/>
    <property type="project" value="UniProtKB-KW"/>
</dbReference>
<dbReference type="GO" id="GO:0140662">
    <property type="term" value="F:ATP-dependent protein folding chaperone"/>
    <property type="evidence" value="ECO:0007669"/>
    <property type="project" value="InterPro"/>
</dbReference>
<reference evidence="4 5" key="1">
    <citation type="submission" date="2019-09" db="EMBL/GenBank/DDBJ databases">
        <authorList>
            <person name="Ou C."/>
        </authorList>
    </citation>
    <scope>NUCLEOTIDE SEQUENCE [LARGE SCALE GENOMIC DNA]</scope>
    <source>
        <strain evidence="4">S2</strain>
        <tissue evidence="4">Leaf</tissue>
    </source>
</reference>
<dbReference type="PANTHER" id="PTHR45639">
    <property type="entry name" value="HSC70CB, ISOFORM G-RELATED"/>
    <property type="match status" value="1"/>
</dbReference>
<dbReference type="SUPFAM" id="SSF100934">
    <property type="entry name" value="Heat shock protein 70kD (HSP70), C-terminal subdomain"/>
    <property type="match status" value="1"/>
</dbReference>
<evidence type="ECO:0000256" key="1">
    <source>
        <dbReference type="ARBA" id="ARBA00022741"/>
    </source>
</evidence>
<reference evidence="4 5" key="3">
    <citation type="submission" date="2019-11" db="EMBL/GenBank/DDBJ databases">
        <title>A de novo genome assembly of a pear dwarfing rootstock.</title>
        <authorList>
            <person name="Wang F."/>
            <person name="Wang J."/>
            <person name="Li S."/>
            <person name="Zhang Y."/>
            <person name="Fang M."/>
            <person name="Ma L."/>
            <person name="Zhao Y."/>
            <person name="Jiang S."/>
        </authorList>
    </citation>
    <scope>NUCLEOTIDE SEQUENCE [LARGE SCALE GENOMIC DNA]</scope>
    <source>
        <strain evidence="4">S2</strain>
        <tissue evidence="4">Leaf</tissue>
    </source>
</reference>
<keyword evidence="2" id="KW-0067">ATP-binding</keyword>